<keyword evidence="2" id="KW-0812">Transmembrane</keyword>
<evidence type="ECO:0000313" key="4">
    <source>
        <dbReference type="Proteomes" id="UP000324222"/>
    </source>
</evidence>
<dbReference type="Proteomes" id="UP000324222">
    <property type="component" value="Unassembled WGS sequence"/>
</dbReference>
<sequence length="135" mass="15283">MEERKQKQDKEGSLSAARFVNQGHGEGRKARKKNEGKLEKEERESISNMRQDGRKDTKARRRRKKIKRKTWRNKSTILPVSEKDLLTREEDQSPSTHSPRFPSLQWAVVVLVAVAVVVLVLVVVAVNSGGVAVVI</sequence>
<feature type="compositionally biased region" description="Basic and acidic residues" evidence="1">
    <location>
        <begin position="25"/>
        <end position="56"/>
    </location>
</feature>
<feature type="transmembrane region" description="Helical" evidence="2">
    <location>
        <begin position="106"/>
        <end position="126"/>
    </location>
</feature>
<evidence type="ECO:0000256" key="2">
    <source>
        <dbReference type="SAM" id="Phobius"/>
    </source>
</evidence>
<proteinExistence type="predicted"/>
<keyword evidence="2" id="KW-1133">Transmembrane helix</keyword>
<protein>
    <submittedName>
        <fullName evidence="3">Uncharacterized protein</fullName>
    </submittedName>
</protein>
<feature type="compositionally biased region" description="Basic residues" evidence="1">
    <location>
        <begin position="57"/>
        <end position="72"/>
    </location>
</feature>
<comment type="caution">
    <text evidence="3">The sequence shown here is derived from an EMBL/GenBank/DDBJ whole genome shotgun (WGS) entry which is preliminary data.</text>
</comment>
<accession>A0A5B7EUL8</accession>
<evidence type="ECO:0000313" key="3">
    <source>
        <dbReference type="EMBL" id="MPC36004.1"/>
    </source>
</evidence>
<dbReference type="AlphaFoldDB" id="A0A5B7EUL8"/>
<feature type="compositionally biased region" description="Basic and acidic residues" evidence="1">
    <location>
        <begin position="1"/>
        <end position="12"/>
    </location>
</feature>
<name>A0A5B7EUL8_PORTR</name>
<organism evidence="3 4">
    <name type="scientific">Portunus trituberculatus</name>
    <name type="common">Swimming crab</name>
    <name type="synonym">Neptunus trituberculatus</name>
    <dbReference type="NCBI Taxonomy" id="210409"/>
    <lineage>
        <taxon>Eukaryota</taxon>
        <taxon>Metazoa</taxon>
        <taxon>Ecdysozoa</taxon>
        <taxon>Arthropoda</taxon>
        <taxon>Crustacea</taxon>
        <taxon>Multicrustacea</taxon>
        <taxon>Malacostraca</taxon>
        <taxon>Eumalacostraca</taxon>
        <taxon>Eucarida</taxon>
        <taxon>Decapoda</taxon>
        <taxon>Pleocyemata</taxon>
        <taxon>Brachyura</taxon>
        <taxon>Eubrachyura</taxon>
        <taxon>Portunoidea</taxon>
        <taxon>Portunidae</taxon>
        <taxon>Portuninae</taxon>
        <taxon>Portunus</taxon>
    </lineage>
</organism>
<dbReference type="EMBL" id="VSRR010003404">
    <property type="protein sequence ID" value="MPC36004.1"/>
    <property type="molecule type" value="Genomic_DNA"/>
</dbReference>
<evidence type="ECO:0000256" key="1">
    <source>
        <dbReference type="SAM" id="MobiDB-lite"/>
    </source>
</evidence>
<keyword evidence="4" id="KW-1185">Reference proteome</keyword>
<gene>
    <name evidence="3" type="ORF">E2C01_029447</name>
</gene>
<keyword evidence="2" id="KW-0472">Membrane</keyword>
<feature type="region of interest" description="Disordered" evidence="1">
    <location>
        <begin position="1"/>
        <end position="75"/>
    </location>
</feature>
<reference evidence="3 4" key="1">
    <citation type="submission" date="2019-05" db="EMBL/GenBank/DDBJ databases">
        <title>Another draft genome of Portunus trituberculatus and its Hox gene families provides insights of decapod evolution.</title>
        <authorList>
            <person name="Jeong J.-H."/>
            <person name="Song I."/>
            <person name="Kim S."/>
            <person name="Choi T."/>
            <person name="Kim D."/>
            <person name="Ryu S."/>
            <person name="Kim W."/>
        </authorList>
    </citation>
    <scope>NUCLEOTIDE SEQUENCE [LARGE SCALE GENOMIC DNA]</scope>
    <source>
        <tissue evidence="3">Muscle</tissue>
    </source>
</reference>